<comment type="subcellular location">
    <subcellularLocation>
        <location evidence="1">Nucleus</location>
    </subcellularLocation>
</comment>
<dbReference type="Proteomes" id="UP000186922">
    <property type="component" value="Unassembled WGS sequence"/>
</dbReference>
<keyword evidence="9" id="KW-0175">Coiled coil</keyword>
<dbReference type="InterPro" id="IPR051421">
    <property type="entry name" value="RNA_Proc_DNA_Dmg_Regulator"/>
</dbReference>
<keyword evidence="7" id="KW-0508">mRNA splicing</keyword>
<gene>
    <name evidence="12" type="primary">RvY_17375-1</name>
    <name evidence="12" type="synonym">RvY_17375.1</name>
    <name evidence="12" type="ORF">RvY_17375</name>
</gene>
<dbReference type="Pfam" id="PF16837">
    <property type="entry name" value="SF3A3"/>
    <property type="match status" value="1"/>
</dbReference>
<dbReference type="AlphaFoldDB" id="A0A1D1W1W2"/>
<dbReference type="STRING" id="947166.A0A1D1W1W2"/>
<dbReference type="InterPro" id="IPR000690">
    <property type="entry name" value="Matrin/U1-C_Znf_C2H2"/>
</dbReference>
<keyword evidence="4" id="KW-0479">Metal-binding</keyword>
<evidence type="ECO:0000313" key="12">
    <source>
        <dbReference type="EMBL" id="GAV07552.1"/>
    </source>
</evidence>
<keyword evidence="6" id="KW-0862">Zinc</keyword>
<evidence type="ECO:0000256" key="8">
    <source>
        <dbReference type="ARBA" id="ARBA00023242"/>
    </source>
</evidence>
<sequence length="496" mass="57997">MEGILEQQRVLHEERERLKEQMSQEMVKKKTSHREQLNSEHRIRIMLERLTVITAKLADLYEDKDGLRRQDIAALSNSPFNEFYHRLRNLRVYYQKHPEDANSVPLSVQVAAYAKMGEGGDEDTLVAFSDEESQGRYLDLHAIYEKYLNLKGIRRIDYFTFLKIFDQLFDIPKEVKSTNGYKQYVTALLDYLTDFVRRTKPLLDLKAEIETASKEFLHKWSIGAFPGWPKNQPSTKAAANQLDIWQYKSPEDLMSVGLEKLKTALIARGMKCGGTLEERAKRLWAARGKRSDEIEESLLVKKEVLNQKSEEEKEIAALETKIYKLTELLSEIRHDTQENVQRKQARTGQEREEEDDEALDNEEEEDEDDEVIYNPKNLPLGWDGKPIPYWLYKLHGLNINYPCEICGNQIYRGPKAFQRHFSEWRHAHGMRCLGIPNTAHFANITHIEEAVKLWERLKKMKSGEKWKADAEEEFEDSVGNVVSRKTYEDLRRQGLL</sequence>
<feature type="domain" description="Matrin-type" evidence="11">
    <location>
        <begin position="401"/>
        <end position="432"/>
    </location>
</feature>
<keyword evidence="3" id="KW-0507">mRNA processing</keyword>
<evidence type="ECO:0000256" key="7">
    <source>
        <dbReference type="ARBA" id="ARBA00023187"/>
    </source>
</evidence>
<evidence type="ECO:0000259" key="11">
    <source>
        <dbReference type="PROSITE" id="PS50171"/>
    </source>
</evidence>
<evidence type="ECO:0000256" key="10">
    <source>
        <dbReference type="SAM" id="MobiDB-lite"/>
    </source>
</evidence>
<organism evidence="12 13">
    <name type="scientific">Ramazzottius varieornatus</name>
    <name type="common">Water bear</name>
    <name type="synonym">Tardigrade</name>
    <dbReference type="NCBI Taxonomy" id="947166"/>
    <lineage>
        <taxon>Eukaryota</taxon>
        <taxon>Metazoa</taxon>
        <taxon>Ecdysozoa</taxon>
        <taxon>Tardigrada</taxon>
        <taxon>Eutardigrada</taxon>
        <taxon>Parachela</taxon>
        <taxon>Hypsibioidea</taxon>
        <taxon>Ramazzottiidae</taxon>
        <taxon>Ramazzottius</taxon>
    </lineage>
</organism>
<evidence type="ECO:0000256" key="4">
    <source>
        <dbReference type="ARBA" id="ARBA00022723"/>
    </source>
</evidence>
<feature type="compositionally biased region" description="Acidic residues" evidence="10">
    <location>
        <begin position="351"/>
        <end position="371"/>
    </location>
</feature>
<dbReference type="GO" id="GO:0008270">
    <property type="term" value="F:zinc ion binding"/>
    <property type="evidence" value="ECO:0007669"/>
    <property type="project" value="UniProtKB-KW"/>
</dbReference>
<dbReference type="InterPro" id="IPR025086">
    <property type="entry name" value="SDE2/SF3A3_SAP"/>
</dbReference>
<proteinExistence type="inferred from homology"/>
<feature type="region of interest" description="Disordered" evidence="10">
    <location>
        <begin position="336"/>
        <end position="373"/>
    </location>
</feature>
<evidence type="ECO:0000256" key="6">
    <source>
        <dbReference type="ARBA" id="ARBA00022833"/>
    </source>
</evidence>
<keyword evidence="8" id="KW-0539">Nucleus</keyword>
<keyword evidence="5" id="KW-0863">Zinc-finger</keyword>
<dbReference type="Pfam" id="PF11931">
    <property type="entry name" value="SF3a60_Prp9_C"/>
    <property type="match status" value="1"/>
</dbReference>
<evidence type="ECO:0000313" key="13">
    <source>
        <dbReference type="Proteomes" id="UP000186922"/>
    </source>
</evidence>
<accession>A0A1D1W1W2</accession>
<dbReference type="GO" id="GO:0000398">
    <property type="term" value="P:mRNA splicing, via spliceosome"/>
    <property type="evidence" value="ECO:0007669"/>
    <property type="project" value="InterPro"/>
</dbReference>
<dbReference type="PANTHER" id="PTHR12786">
    <property type="entry name" value="SPLICING FACTOR SF3A-RELATED"/>
    <property type="match status" value="1"/>
</dbReference>
<dbReference type="EMBL" id="BDGG01000015">
    <property type="protein sequence ID" value="GAV07552.1"/>
    <property type="molecule type" value="Genomic_DNA"/>
</dbReference>
<dbReference type="InterPro" id="IPR031774">
    <property type="entry name" value="SF3A3_dom"/>
</dbReference>
<evidence type="ECO:0000256" key="2">
    <source>
        <dbReference type="ARBA" id="ARBA00008776"/>
    </source>
</evidence>
<dbReference type="Pfam" id="PF13297">
    <property type="entry name" value="SDE2_2C"/>
    <property type="match status" value="1"/>
</dbReference>
<dbReference type="PROSITE" id="PS50171">
    <property type="entry name" value="ZF_MATRIN"/>
    <property type="match status" value="1"/>
</dbReference>
<feature type="coiled-coil region" evidence="9">
    <location>
        <begin position="301"/>
        <end position="328"/>
    </location>
</feature>
<evidence type="ECO:0000256" key="5">
    <source>
        <dbReference type="ARBA" id="ARBA00022771"/>
    </source>
</evidence>
<name>A0A1D1W1W2_RAMVA</name>
<dbReference type="OrthoDB" id="2160351at2759"/>
<keyword evidence="13" id="KW-1185">Reference proteome</keyword>
<dbReference type="InterPro" id="IPR024598">
    <property type="entry name" value="SF3a60/Prp9_C"/>
</dbReference>
<dbReference type="GO" id="GO:0003723">
    <property type="term" value="F:RNA binding"/>
    <property type="evidence" value="ECO:0007669"/>
    <property type="project" value="InterPro"/>
</dbReference>
<protein>
    <recommendedName>
        <fullName evidence="11">Matrin-type domain-containing protein</fullName>
    </recommendedName>
</protein>
<evidence type="ECO:0000256" key="1">
    <source>
        <dbReference type="ARBA" id="ARBA00004123"/>
    </source>
</evidence>
<dbReference type="PANTHER" id="PTHR12786:SF2">
    <property type="entry name" value="SPLICING FACTOR 3A SUBUNIT 3"/>
    <property type="match status" value="1"/>
</dbReference>
<reference evidence="12 13" key="1">
    <citation type="journal article" date="2016" name="Nat. Commun.">
        <title>Extremotolerant tardigrade genome and improved radiotolerance of human cultured cells by tardigrade-unique protein.</title>
        <authorList>
            <person name="Hashimoto T."/>
            <person name="Horikawa D.D."/>
            <person name="Saito Y."/>
            <person name="Kuwahara H."/>
            <person name="Kozuka-Hata H."/>
            <person name="Shin-I T."/>
            <person name="Minakuchi Y."/>
            <person name="Ohishi K."/>
            <person name="Motoyama A."/>
            <person name="Aizu T."/>
            <person name="Enomoto A."/>
            <person name="Kondo K."/>
            <person name="Tanaka S."/>
            <person name="Hara Y."/>
            <person name="Koshikawa S."/>
            <person name="Sagara H."/>
            <person name="Miura T."/>
            <person name="Yokobori S."/>
            <person name="Miyagawa K."/>
            <person name="Suzuki Y."/>
            <person name="Kubo T."/>
            <person name="Oyama M."/>
            <person name="Kohara Y."/>
            <person name="Fujiyama A."/>
            <person name="Arakawa K."/>
            <person name="Katayama T."/>
            <person name="Toyoda A."/>
            <person name="Kunieda T."/>
        </authorList>
    </citation>
    <scope>NUCLEOTIDE SEQUENCE [LARGE SCALE GENOMIC DNA]</scope>
    <source>
        <strain evidence="12 13">YOKOZUNA-1</strain>
    </source>
</reference>
<comment type="similarity">
    <text evidence="2">Belongs to the SF3A3 family.</text>
</comment>
<evidence type="ECO:0000256" key="3">
    <source>
        <dbReference type="ARBA" id="ARBA00022664"/>
    </source>
</evidence>
<evidence type="ECO:0000256" key="9">
    <source>
        <dbReference type="SAM" id="Coils"/>
    </source>
</evidence>
<comment type="caution">
    <text evidence="12">The sequence shown here is derived from an EMBL/GenBank/DDBJ whole genome shotgun (WGS) entry which is preliminary data.</text>
</comment>
<dbReference type="GO" id="GO:0005681">
    <property type="term" value="C:spliceosomal complex"/>
    <property type="evidence" value="ECO:0007669"/>
    <property type="project" value="InterPro"/>
</dbReference>